<dbReference type="AlphaFoldDB" id="A0A6P2D0D0"/>
<reference evidence="1 2" key="1">
    <citation type="submission" date="2019-05" db="EMBL/GenBank/DDBJ databases">
        <authorList>
            <consortium name="Science for Life Laboratories"/>
        </authorList>
    </citation>
    <scope>NUCLEOTIDE SEQUENCE [LARGE SCALE GENOMIC DNA]</scope>
    <source>
        <strain evidence="1">Soil9</strain>
    </source>
</reference>
<name>A0A6P2D0D0_9BACT</name>
<dbReference type="EMBL" id="LR593886">
    <property type="protein sequence ID" value="VTR93524.1"/>
    <property type="molecule type" value="Genomic_DNA"/>
</dbReference>
<accession>A0A6P2D0D0</accession>
<evidence type="ECO:0000313" key="1">
    <source>
        <dbReference type="EMBL" id="VTR93524.1"/>
    </source>
</evidence>
<dbReference type="KEGG" id="gms:SOIL9_41900"/>
<sequence>MGKRIRLIVAAVLFVGWLGWLGATALTKSHAPVVSRVQAANATVAVVAELTNGEDGRAVHLIRQIPQLGPQPVALNEKADRPAIMVKVVESLKGGPAPDTQIGVANLPDCVGYTGPGRYLLLLNKDPASHFEANREAYMIVGRQHPSSAELSDIGPPTIYPYSDKTAEDIQKQVKKLLP</sequence>
<protein>
    <submittedName>
        <fullName evidence="1">Uncharacterized protein</fullName>
    </submittedName>
</protein>
<keyword evidence="2" id="KW-1185">Reference proteome</keyword>
<proteinExistence type="predicted"/>
<gene>
    <name evidence="1" type="ORF">SOIL9_41900</name>
</gene>
<dbReference type="Proteomes" id="UP000464178">
    <property type="component" value="Chromosome"/>
</dbReference>
<dbReference type="RefSeq" id="WP_162668237.1">
    <property type="nucleotide sequence ID" value="NZ_LR593886.1"/>
</dbReference>
<evidence type="ECO:0000313" key="2">
    <source>
        <dbReference type="Proteomes" id="UP000464178"/>
    </source>
</evidence>
<organism evidence="1 2">
    <name type="scientific">Gemmata massiliana</name>
    <dbReference type="NCBI Taxonomy" id="1210884"/>
    <lineage>
        <taxon>Bacteria</taxon>
        <taxon>Pseudomonadati</taxon>
        <taxon>Planctomycetota</taxon>
        <taxon>Planctomycetia</taxon>
        <taxon>Gemmatales</taxon>
        <taxon>Gemmataceae</taxon>
        <taxon>Gemmata</taxon>
    </lineage>
</organism>